<feature type="transmembrane region" description="Helical" evidence="1">
    <location>
        <begin position="12"/>
        <end position="31"/>
    </location>
</feature>
<keyword evidence="1" id="KW-0472">Membrane</keyword>
<keyword evidence="1" id="KW-1133">Transmembrane helix</keyword>
<dbReference type="OrthoDB" id="8778683at2"/>
<dbReference type="PROSITE" id="PS51257">
    <property type="entry name" value="PROKAR_LIPOPROTEIN"/>
    <property type="match status" value="1"/>
</dbReference>
<evidence type="ECO:0000313" key="2">
    <source>
        <dbReference type="EMBL" id="PRC94635.1"/>
    </source>
</evidence>
<dbReference type="RefSeq" id="WP_105530348.1">
    <property type="nucleotide sequence ID" value="NZ_PUGF01000002.1"/>
</dbReference>
<evidence type="ECO:0000256" key="1">
    <source>
        <dbReference type="SAM" id="Phobius"/>
    </source>
</evidence>
<reference evidence="2 3" key="1">
    <citation type="submission" date="2018-02" db="EMBL/GenBank/DDBJ databases">
        <title>Solimicrobium silvestre gen. nov., sp. nov., isolated from alpine forest soil.</title>
        <authorList>
            <person name="Margesin R."/>
            <person name="Albuquerque L."/>
            <person name="Zhang D.-C."/>
            <person name="Froufe H.J.C."/>
            <person name="Severino R."/>
            <person name="Roxo I."/>
            <person name="Egas C."/>
            <person name="Da Costa M.S."/>
        </authorList>
    </citation>
    <scope>NUCLEOTIDE SEQUENCE [LARGE SCALE GENOMIC DNA]</scope>
    <source>
        <strain evidence="2 3">S20-91</strain>
    </source>
</reference>
<dbReference type="AlphaFoldDB" id="A0A2S9H3S1"/>
<comment type="caution">
    <text evidence="2">The sequence shown here is derived from an EMBL/GenBank/DDBJ whole genome shotgun (WGS) entry which is preliminary data.</text>
</comment>
<sequence>MKNIIYYIKSKIGYFVLFIFILMSACLYYFLKEPASNSPLESKLHSSEAWKQSPFEKNRSELNEQPTVKVFISLPDQIDRLIATRNPANALKAYWLVTDCIHFQQWGNLPVFAFPVFREMTVTEKSDEVKLCSGLTERLKTASLENLSYAVKNGVSGAAIAFLQAGPFGDKSALESRPNDPLIIEWKKQAIAQLTEIANNGDYMSVLVLANEYDSSNGVVENNPSLAFTYAIATRQFDDRFGIPSQFNDERLARLQSGLSQDEINTATSSATTISANWLKNVREQGEILSNSVAAPAISPLNLLVESR</sequence>
<keyword evidence="3" id="KW-1185">Reference proteome</keyword>
<proteinExistence type="predicted"/>
<evidence type="ECO:0000313" key="3">
    <source>
        <dbReference type="Proteomes" id="UP000237839"/>
    </source>
</evidence>
<dbReference type="EMBL" id="PUGF01000002">
    <property type="protein sequence ID" value="PRC94635.1"/>
    <property type="molecule type" value="Genomic_DNA"/>
</dbReference>
<protein>
    <submittedName>
        <fullName evidence="2">Uncharacterized protein</fullName>
    </submittedName>
</protein>
<keyword evidence="1" id="KW-0812">Transmembrane</keyword>
<organism evidence="2 3">
    <name type="scientific">Solimicrobium silvestre</name>
    <dbReference type="NCBI Taxonomy" id="2099400"/>
    <lineage>
        <taxon>Bacteria</taxon>
        <taxon>Pseudomonadati</taxon>
        <taxon>Pseudomonadota</taxon>
        <taxon>Betaproteobacteria</taxon>
        <taxon>Burkholderiales</taxon>
        <taxon>Oxalobacteraceae</taxon>
        <taxon>Solimicrobium</taxon>
    </lineage>
</organism>
<name>A0A2S9H3S1_9BURK</name>
<dbReference type="Proteomes" id="UP000237839">
    <property type="component" value="Unassembled WGS sequence"/>
</dbReference>
<gene>
    <name evidence="2" type="ORF">S2091_0638</name>
</gene>
<accession>A0A2S9H3S1</accession>